<comment type="caution">
    <text evidence="1">The sequence shown here is derived from an EMBL/GenBank/DDBJ whole genome shotgun (WGS) entry which is preliminary data.</text>
</comment>
<sequence>MSYKHNNLMAMRQNYWDDEQTPVVIQEKIFFQQLLVEKDIFQTATLEDAKHLFFSFPSIIIVKGYAHGFMHESVLCLIDQHIQSNKQLLQQKTAMKIKFTL</sequence>
<reference evidence="1 2" key="1">
    <citation type="submission" date="2016-07" db="EMBL/GenBank/DDBJ databases">
        <title>Acinetobacter sp. ANC 4603.</title>
        <authorList>
            <person name="Radolfova-Krizova L."/>
            <person name="Nemec A."/>
        </authorList>
    </citation>
    <scope>NUCLEOTIDE SEQUENCE [LARGE SCALE GENOMIC DNA]</scope>
    <source>
        <strain evidence="1 2">ANC 4603</strain>
    </source>
</reference>
<name>A0A1C3CTK8_9GAMM</name>
<evidence type="ECO:0000313" key="1">
    <source>
        <dbReference type="EMBL" id="ODA12057.1"/>
    </source>
</evidence>
<evidence type="ECO:0000313" key="2">
    <source>
        <dbReference type="Proteomes" id="UP000186553"/>
    </source>
</evidence>
<proteinExistence type="predicted"/>
<dbReference type="OrthoDB" id="6701019at2"/>
<keyword evidence="2" id="KW-1185">Reference proteome</keyword>
<dbReference type="AlphaFoldDB" id="A0A1C3CTK8"/>
<gene>
    <name evidence="1" type="ORF">BBP83_12925</name>
</gene>
<accession>A0A1C3CTK8</accession>
<dbReference type="STRING" id="1891224.BBP83_12925"/>
<dbReference type="EMBL" id="MBDL01000013">
    <property type="protein sequence ID" value="ODA12057.1"/>
    <property type="molecule type" value="Genomic_DNA"/>
</dbReference>
<protein>
    <submittedName>
        <fullName evidence="1">Uncharacterized protein</fullName>
    </submittedName>
</protein>
<dbReference type="Proteomes" id="UP000186553">
    <property type="component" value="Unassembled WGS sequence"/>
</dbReference>
<organism evidence="1 2">
    <name type="scientific">Acinetobacter celticus</name>
    <dbReference type="NCBI Taxonomy" id="1891224"/>
    <lineage>
        <taxon>Bacteria</taxon>
        <taxon>Pseudomonadati</taxon>
        <taxon>Pseudomonadota</taxon>
        <taxon>Gammaproteobacteria</taxon>
        <taxon>Moraxellales</taxon>
        <taxon>Moraxellaceae</taxon>
        <taxon>Acinetobacter</taxon>
    </lineage>
</organism>
<dbReference type="RefSeq" id="WP_068889592.1">
    <property type="nucleotide sequence ID" value="NZ_CBCRUU010000015.1"/>
</dbReference>